<organism evidence="1 2">
    <name type="scientific">Cyclotella cryptica</name>
    <dbReference type="NCBI Taxonomy" id="29204"/>
    <lineage>
        <taxon>Eukaryota</taxon>
        <taxon>Sar</taxon>
        <taxon>Stramenopiles</taxon>
        <taxon>Ochrophyta</taxon>
        <taxon>Bacillariophyta</taxon>
        <taxon>Coscinodiscophyceae</taxon>
        <taxon>Thalassiosirophycidae</taxon>
        <taxon>Stephanodiscales</taxon>
        <taxon>Stephanodiscaceae</taxon>
        <taxon>Cyclotella</taxon>
    </lineage>
</organism>
<name>A0ABD3PJH6_9STRA</name>
<dbReference type="EMBL" id="JABMIG020000160">
    <property type="protein sequence ID" value="KAL3788214.1"/>
    <property type="molecule type" value="Genomic_DNA"/>
</dbReference>
<evidence type="ECO:0000313" key="1">
    <source>
        <dbReference type="EMBL" id="KAL3788214.1"/>
    </source>
</evidence>
<accession>A0ABD3PJH6</accession>
<sequence length="27" mass="3255">MKFAPLESSRYPLFNRTKRRYPLGRLG</sequence>
<dbReference type="AlphaFoldDB" id="A0ABD3PJH6"/>
<evidence type="ECO:0000313" key="2">
    <source>
        <dbReference type="Proteomes" id="UP001516023"/>
    </source>
</evidence>
<gene>
    <name evidence="1" type="ORF">HJC23_004681</name>
</gene>
<comment type="caution">
    <text evidence="1">The sequence shown here is derived from an EMBL/GenBank/DDBJ whole genome shotgun (WGS) entry which is preliminary data.</text>
</comment>
<keyword evidence="2" id="KW-1185">Reference proteome</keyword>
<proteinExistence type="predicted"/>
<protein>
    <submittedName>
        <fullName evidence="1">Uncharacterized protein</fullName>
    </submittedName>
</protein>
<reference evidence="1 2" key="1">
    <citation type="journal article" date="2020" name="G3 (Bethesda)">
        <title>Improved Reference Genome for Cyclotella cryptica CCMP332, a Model for Cell Wall Morphogenesis, Salinity Adaptation, and Lipid Production in Diatoms (Bacillariophyta).</title>
        <authorList>
            <person name="Roberts W.R."/>
            <person name="Downey K.M."/>
            <person name="Ruck E.C."/>
            <person name="Traller J.C."/>
            <person name="Alverson A.J."/>
        </authorList>
    </citation>
    <scope>NUCLEOTIDE SEQUENCE [LARGE SCALE GENOMIC DNA]</scope>
    <source>
        <strain evidence="1 2">CCMP332</strain>
    </source>
</reference>
<dbReference type="Proteomes" id="UP001516023">
    <property type="component" value="Unassembled WGS sequence"/>
</dbReference>